<dbReference type="RefSeq" id="WP_114895230.1">
    <property type="nucleotide sequence ID" value="NZ_CP022674.1"/>
</dbReference>
<gene>
    <name evidence="1" type="ORF">CIB87_08995</name>
</gene>
<dbReference type="Proteomes" id="UP000253834">
    <property type="component" value="Chromosome"/>
</dbReference>
<evidence type="ECO:0008006" key="3">
    <source>
        <dbReference type="Google" id="ProtNLM"/>
    </source>
</evidence>
<protein>
    <recommendedName>
        <fullName evidence="3">C1q domain-containing protein</fullName>
    </recommendedName>
</protein>
<dbReference type="AlphaFoldDB" id="A0AA86I2A1"/>
<accession>A0AA86I2A1</accession>
<evidence type="ECO:0000313" key="2">
    <source>
        <dbReference type="Proteomes" id="UP000253834"/>
    </source>
</evidence>
<dbReference type="EMBL" id="CP022674">
    <property type="protein sequence ID" value="AXI29140.1"/>
    <property type="molecule type" value="Genomic_DNA"/>
</dbReference>
<organism evidence="1 2">
    <name type="scientific">Priestia megaterium</name>
    <name type="common">Bacillus megaterium</name>
    <dbReference type="NCBI Taxonomy" id="1404"/>
    <lineage>
        <taxon>Bacteria</taxon>
        <taxon>Bacillati</taxon>
        <taxon>Bacillota</taxon>
        <taxon>Bacilli</taxon>
        <taxon>Bacillales</taxon>
        <taxon>Bacillaceae</taxon>
        <taxon>Priestia</taxon>
    </lineage>
</organism>
<dbReference type="SUPFAM" id="SSF49842">
    <property type="entry name" value="TNF-like"/>
    <property type="match status" value="1"/>
</dbReference>
<dbReference type="InterPro" id="IPR008983">
    <property type="entry name" value="Tumour_necrosis_fac-like_dom"/>
</dbReference>
<name>A0AA86I2A1_PRIMG</name>
<evidence type="ECO:0000313" key="1">
    <source>
        <dbReference type="EMBL" id="AXI29140.1"/>
    </source>
</evidence>
<reference evidence="1 2" key="1">
    <citation type="submission" date="2017-07" db="EMBL/GenBank/DDBJ databases">
        <title>Isolation and development of strain Bacillus megaterium SR7 for enhanced growth and metabolite production under supercritical carbon dioxide.</title>
        <authorList>
            <person name="Freedman A.J.E."/>
            <person name="Peet K.C."/>
            <person name="Boock J.T."/>
            <person name="Penn K."/>
            <person name="Prather K.L.J."/>
            <person name="Thompson J.R."/>
        </authorList>
    </citation>
    <scope>NUCLEOTIDE SEQUENCE [LARGE SCALE GENOMIC DNA]</scope>
    <source>
        <strain evidence="1 2">SR7</strain>
    </source>
</reference>
<proteinExistence type="predicted"/>
<sequence length="157" mass="16581">MSHLNKHSKTSFNKRENVANCQKLKIENNAIVKVVAGTLSTIPANSTVRLPFTTFLFNTTKVNIAPNGGITIEEDGEYFITFSAIFPNASTGLTFSIFSPDFSGTALTGAGAANYSELVCLRRGDIVYVNVTTGGNGFPGAGTGILAGILTIVKVED</sequence>